<keyword evidence="1" id="KW-0678">Repressor</keyword>
<dbReference type="PANTHER" id="PTHR30055:SF234">
    <property type="entry name" value="HTH-TYPE TRANSCRIPTIONAL REGULATOR BETI"/>
    <property type="match status" value="1"/>
</dbReference>
<organism evidence="7 8">
    <name type="scientific">Archangium minus</name>
    <dbReference type="NCBI Taxonomy" id="83450"/>
    <lineage>
        <taxon>Bacteria</taxon>
        <taxon>Pseudomonadati</taxon>
        <taxon>Myxococcota</taxon>
        <taxon>Myxococcia</taxon>
        <taxon>Myxococcales</taxon>
        <taxon>Cystobacterineae</taxon>
        <taxon>Archangiaceae</taxon>
        <taxon>Archangium</taxon>
    </lineage>
</organism>
<name>A0ABY9WHI9_9BACT</name>
<dbReference type="EMBL" id="CP043494">
    <property type="protein sequence ID" value="WNG43259.1"/>
    <property type="molecule type" value="Genomic_DNA"/>
</dbReference>
<accession>A0ABY9WHI9</accession>
<dbReference type="InterPro" id="IPR023772">
    <property type="entry name" value="DNA-bd_HTH_TetR-type_CS"/>
</dbReference>
<evidence type="ECO:0000256" key="4">
    <source>
        <dbReference type="ARBA" id="ARBA00023163"/>
    </source>
</evidence>
<keyword evidence="3 5" id="KW-0238">DNA-binding</keyword>
<evidence type="ECO:0000259" key="6">
    <source>
        <dbReference type="PROSITE" id="PS50977"/>
    </source>
</evidence>
<dbReference type="SUPFAM" id="SSF48498">
    <property type="entry name" value="Tetracyclin repressor-like, C-terminal domain"/>
    <property type="match status" value="1"/>
</dbReference>
<feature type="domain" description="HTH tetR-type" evidence="6">
    <location>
        <begin position="46"/>
        <end position="106"/>
    </location>
</feature>
<evidence type="ECO:0000313" key="7">
    <source>
        <dbReference type="EMBL" id="WNG43259.1"/>
    </source>
</evidence>
<proteinExistence type="predicted"/>
<dbReference type="PROSITE" id="PS50977">
    <property type="entry name" value="HTH_TETR_2"/>
    <property type="match status" value="1"/>
</dbReference>
<dbReference type="Proteomes" id="UP001611383">
    <property type="component" value="Chromosome"/>
</dbReference>
<reference evidence="7 8" key="1">
    <citation type="submission" date="2019-08" db="EMBL/GenBank/DDBJ databases">
        <title>Archangium and Cystobacter genomes.</title>
        <authorList>
            <person name="Chen I.-C.K."/>
            <person name="Wielgoss S."/>
        </authorList>
    </citation>
    <scope>NUCLEOTIDE SEQUENCE [LARGE SCALE GENOMIC DNA]</scope>
    <source>
        <strain evidence="7 8">Cbm 6</strain>
    </source>
</reference>
<protein>
    <submittedName>
        <fullName evidence="7">TetR/AcrR family transcriptional regulator</fullName>
    </submittedName>
</protein>
<evidence type="ECO:0000256" key="1">
    <source>
        <dbReference type="ARBA" id="ARBA00022491"/>
    </source>
</evidence>
<dbReference type="Pfam" id="PF00440">
    <property type="entry name" value="TetR_N"/>
    <property type="match status" value="1"/>
</dbReference>
<dbReference type="InterPro" id="IPR050109">
    <property type="entry name" value="HTH-type_TetR-like_transc_reg"/>
</dbReference>
<dbReference type="InterPro" id="IPR039538">
    <property type="entry name" value="BetI_C"/>
</dbReference>
<gene>
    <name evidence="7" type="ORF">F0U60_03475</name>
</gene>
<evidence type="ECO:0000256" key="3">
    <source>
        <dbReference type="ARBA" id="ARBA00023125"/>
    </source>
</evidence>
<dbReference type="PRINTS" id="PR00455">
    <property type="entry name" value="HTHTETR"/>
</dbReference>
<keyword evidence="2" id="KW-0805">Transcription regulation</keyword>
<evidence type="ECO:0000313" key="8">
    <source>
        <dbReference type="Proteomes" id="UP001611383"/>
    </source>
</evidence>
<dbReference type="InterPro" id="IPR001647">
    <property type="entry name" value="HTH_TetR"/>
</dbReference>
<dbReference type="Gene3D" id="1.10.357.10">
    <property type="entry name" value="Tetracycline Repressor, domain 2"/>
    <property type="match status" value="1"/>
</dbReference>
<dbReference type="SUPFAM" id="SSF46689">
    <property type="entry name" value="Homeodomain-like"/>
    <property type="match status" value="1"/>
</dbReference>
<keyword evidence="8" id="KW-1185">Reference proteome</keyword>
<dbReference type="PROSITE" id="PS01081">
    <property type="entry name" value="HTH_TETR_1"/>
    <property type="match status" value="1"/>
</dbReference>
<dbReference type="InterPro" id="IPR009057">
    <property type="entry name" value="Homeodomain-like_sf"/>
</dbReference>
<dbReference type="RefSeq" id="WP_395813903.1">
    <property type="nucleotide sequence ID" value="NZ_CP043494.1"/>
</dbReference>
<dbReference type="PANTHER" id="PTHR30055">
    <property type="entry name" value="HTH-TYPE TRANSCRIPTIONAL REGULATOR RUTR"/>
    <property type="match status" value="1"/>
</dbReference>
<keyword evidence="4" id="KW-0804">Transcription</keyword>
<evidence type="ECO:0000256" key="2">
    <source>
        <dbReference type="ARBA" id="ARBA00023015"/>
    </source>
</evidence>
<sequence length="234" mass="26160">MQLVHDYRPAEFRSLKRVFLYLYSLSMKKGVPKASRGRPVNEQAREERMAQILDGARTCFVQRGFHASSIAEISAAAGVSVANIYQYFPSKEALIVALIEVDLKRHHGMITRFWNTDFSRDAIEETLADIFLTPQGHALAVLRAEIASEGARNPRVAELLRDSEPGLVEAMRGGIRTAQKNGQISAGLDPNAVAERLSLVFEGLMRLYLFSPSDGKKFISRYYSQVADTLRLGR</sequence>
<dbReference type="InterPro" id="IPR036271">
    <property type="entry name" value="Tet_transcr_reg_TetR-rel_C_sf"/>
</dbReference>
<evidence type="ECO:0000256" key="5">
    <source>
        <dbReference type="PROSITE-ProRule" id="PRU00335"/>
    </source>
</evidence>
<feature type="DNA-binding region" description="H-T-H motif" evidence="5">
    <location>
        <begin position="69"/>
        <end position="88"/>
    </location>
</feature>
<dbReference type="Pfam" id="PF13977">
    <property type="entry name" value="TetR_C_6"/>
    <property type="match status" value="1"/>
</dbReference>